<proteinExistence type="predicted"/>
<sequence length="181" mass="21053">MHTSTPATFGSSKRLSSSDGTTCYSPLEEHISKPCSRRSDTVSGKSSAENHLPKSVAAMVNLASEMWRLGEPGDVEEKQDSKWLQTFISVRENKREISEQGSGRKLERMCFFADGKQRWRYDDLEKGETEEEQETRNLGLEFRRSYVRYMRTREELRENMIDLDECLLCQKLEEREEGQVR</sequence>
<reference evidence="2" key="2">
    <citation type="journal article" date="2023" name="Proc. Natl. Acad. Sci. U.S.A.">
        <title>A global phylogenomic analysis of the shiitake genus Lentinula.</title>
        <authorList>
            <person name="Sierra-Patev S."/>
            <person name="Min B."/>
            <person name="Naranjo-Ortiz M."/>
            <person name="Looney B."/>
            <person name="Konkel Z."/>
            <person name="Slot J.C."/>
            <person name="Sakamoto Y."/>
            <person name="Steenwyk J.L."/>
            <person name="Rokas A."/>
            <person name="Carro J."/>
            <person name="Camarero S."/>
            <person name="Ferreira P."/>
            <person name="Molpeceres G."/>
            <person name="Ruiz-Duenas F.J."/>
            <person name="Serrano A."/>
            <person name="Henrissat B."/>
            <person name="Drula E."/>
            <person name="Hughes K.W."/>
            <person name="Mata J.L."/>
            <person name="Ishikawa N.K."/>
            <person name="Vargas-Isla R."/>
            <person name="Ushijima S."/>
            <person name="Smith C.A."/>
            <person name="Donoghue J."/>
            <person name="Ahrendt S."/>
            <person name="Andreopoulos W."/>
            <person name="He G."/>
            <person name="LaButti K."/>
            <person name="Lipzen A."/>
            <person name="Ng V."/>
            <person name="Riley R."/>
            <person name="Sandor L."/>
            <person name="Barry K."/>
            <person name="Martinez A.T."/>
            <person name="Xiao Y."/>
            <person name="Gibbons J.G."/>
            <person name="Terashima K."/>
            <person name="Grigoriev I.V."/>
            <person name="Hibbett D."/>
        </authorList>
    </citation>
    <scope>NUCLEOTIDE SEQUENCE</scope>
    <source>
        <strain evidence="2">Sp2 HRB7682 ss15</strain>
    </source>
</reference>
<comment type="caution">
    <text evidence="2">The sequence shown here is derived from an EMBL/GenBank/DDBJ whole genome shotgun (WGS) entry which is preliminary data.</text>
</comment>
<dbReference type="AlphaFoldDB" id="A0A9W9B1G3"/>
<evidence type="ECO:0000313" key="3">
    <source>
        <dbReference type="Proteomes" id="UP001150238"/>
    </source>
</evidence>
<protein>
    <submittedName>
        <fullName evidence="2">Uncharacterized protein</fullName>
    </submittedName>
</protein>
<dbReference type="EMBL" id="JANVFS010000002">
    <property type="protein sequence ID" value="KAJ4494526.1"/>
    <property type="molecule type" value="Genomic_DNA"/>
</dbReference>
<accession>A0A9W9B1G3</accession>
<feature type="region of interest" description="Disordered" evidence="1">
    <location>
        <begin position="1"/>
        <end position="27"/>
    </location>
</feature>
<organism evidence="2 3">
    <name type="scientific">Lentinula lateritia</name>
    <dbReference type="NCBI Taxonomy" id="40482"/>
    <lineage>
        <taxon>Eukaryota</taxon>
        <taxon>Fungi</taxon>
        <taxon>Dikarya</taxon>
        <taxon>Basidiomycota</taxon>
        <taxon>Agaricomycotina</taxon>
        <taxon>Agaricomycetes</taxon>
        <taxon>Agaricomycetidae</taxon>
        <taxon>Agaricales</taxon>
        <taxon>Marasmiineae</taxon>
        <taxon>Omphalotaceae</taxon>
        <taxon>Lentinula</taxon>
    </lineage>
</organism>
<evidence type="ECO:0000256" key="1">
    <source>
        <dbReference type="SAM" id="MobiDB-lite"/>
    </source>
</evidence>
<feature type="region of interest" description="Disordered" evidence="1">
    <location>
        <begin position="33"/>
        <end position="52"/>
    </location>
</feature>
<gene>
    <name evidence="2" type="ORF">C8J55DRAFT_484294</name>
</gene>
<evidence type="ECO:0000313" key="2">
    <source>
        <dbReference type="EMBL" id="KAJ4494526.1"/>
    </source>
</evidence>
<reference evidence="2" key="1">
    <citation type="submission" date="2022-08" db="EMBL/GenBank/DDBJ databases">
        <authorList>
            <consortium name="DOE Joint Genome Institute"/>
            <person name="Min B."/>
            <person name="Riley R."/>
            <person name="Sierra-Patev S."/>
            <person name="Naranjo-Ortiz M."/>
            <person name="Looney B."/>
            <person name="Konkel Z."/>
            <person name="Slot J.C."/>
            <person name="Sakamoto Y."/>
            <person name="Steenwyk J.L."/>
            <person name="Rokas A."/>
            <person name="Carro J."/>
            <person name="Camarero S."/>
            <person name="Ferreira P."/>
            <person name="Molpeceres G."/>
            <person name="Ruiz-Duenas F.J."/>
            <person name="Serrano A."/>
            <person name="Henrissat B."/>
            <person name="Drula E."/>
            <person name="Hughes K.W."/>
            <person name="Mata J.L."/>
            <person name="Ishikawa N.K."/>
            <person name="Vargas-Isla R."/>
            <person name="Ushijima S."/>
            <person name="Smith C.A."/>
            <person name="Ahrendt S."/>
            <person name="Andreopoulos W."/>
            <person name="He G."/>
            <person name="Labutti K."/>
            <person name="Lipzen A."/>
            <person name="Ng V."/>
            <person name="Sandor L."/>
            <person name="Barry K."/>
            <person name="Martinez A.T."/>
            <person name="Xiao Y."/>
            <person name="Gibbons J.G."/>
            <person name="Terashima K."/>
            <person name="Hibbett D.S."/>
            <person name="Grigoriev I.V."/>
        </authorList>
    </citation>
    <scope>NUCLEOTIDE SEQUENCE</scope>
    <source>
        <strain evidence="2">Sp2 HRB7682 ss15</strain>
    </source>
</reference>
<name>A0A9W9B1G3_9AGAR</name>
<dbReference type="Proteomes" id="UP001150238">
    <property type="component" value="Unassembled WGS sequence"/>
</dbReference>
<feature type="compositionally biased region" description="Polar residues" evidence="1">
    <location>
        <begin position="1"/>
        <end position="24"/>
    </location>
</feature>